<comment type="similarity">
    <text evidence="1 6">Belongs to the sirtuin family. Class I subfamily.</text>
</comment>
<dbReference type="GO" id="GO:0005634">
    <property type="term" value="C:nucleus"/>
    <property type="evidence" value="ECO:0007669"/>
    <property type="project" value="TreeGrafter"/>
</dbReference>
<dbReference type="InterPro" id="IPR050134">
    <property type="entry name" value="NAD-dep_sirtuin_deacylases"/>
</dbReference>
<dbReference type="GO" id="GO:0070403">
    <property type="term" value="F:NAD+ binding"/>
    <property type="evidence" value="ECO:0007669"/>
    <property type="project" value="UniProtKB-UniRule"/>
</dbReference>
<feature type="binding site" evidence="8">
    <location>
        <begin position="209"/>
        <end position="210"/>
    </location>
    <ligand>
        <name>NAD(+)</name>
        <dbReference type="ChEBI" id="CHEBI:57540"/>
    </ligand>
</feature>
<dbReference type="RefSeq" id="XP_013326768.1">
    <property type="nucleotide sequence ID" value="XM_013471314.1"/>
</dbReference>
<keyword evidence="4 6" id="KW-0862">Zinc</keyword>
<dbReference type="InterPro" id="IPR017328">
    <property type="entry name" value="Sirtuin_class_I"/>
</dbReference>
<sequence>MSESSLKSPTVDDVARLINAGKATQIVVLVGAGTSASAGIPDFRSPDTGLYAQLEKFHLPYPEAPLHISYFRHTPEPFYAVTRALYPGKYRPTVAHAFIALLARKRLLHMLVTQNVDDLERRAGVPEDKILAAHGSLDSQRCIDCKSRFPDDLMQKIVQSGGVPRCQDPQCNGIVKPDVVLFGEPLPASFEARAPQAMAQADLVIIMGTSLVVHPVAGLPGLVREGVPRVLVNREKVGSIGGRPDDVCILGDCDDGVRQLADALGWREELEALWREVGGGRKDGEDDAAASSSSKVEINLEMEIANLSGKVDRSLKISNGHRNWLERHLEKKIAASAANADSSTEQRKEESKKSDEDRQGEEA</sequence>
<dbReference type="GO" id="GO:0017136">
    <property type="term" value="F:histone deacetylase activity, NAD-dependent"/>
    <property type="evidence" value="ECO:0007669"/>
    <property type="project" value="InterPro"/>
</dbReference>
<evidence type="ECO:0000256" key="3">
    <source>
        <dbReference type="ARBA" id="ARBA00022723"/>
    </source>
</evidence>
<evidence type="ECO:0000256" key="5">
    <source>
        <dbReference type="ARBA" id="ARBA00023027"/>
    </source>
</evidence>
<keyword evidence="3 6" id="KW-0479">Metal-binding</keyword>
<evidence type="ECO:0000256" key="2">
    <source>
        <dbReference type="ARBA" id="ARBA00022679"/>
    </source>
</evidence>
<feature type="binding site" evidence="9 10">
    <location>
        <position position="166"/>
    </location>
    <ligand>
        <name>Zn(2+)</name>
        <dbReference type="ChEBI" id="CHEBI:29105"/>
    </ligand>
</feature>
<protein>
    <recommendedName>
        <fullName evidence="6">NAD-dependent protein deacetylase</fullName>
        <ecNumber evidence="6">2.3.1.286</ecNumber>
    </recommendedName>
</protein>
<proteinExistence type="inferred from homology"/>
<keyword evidence="5 6" id="KW-0520">NAD</keyword>
<organism evidence="13 14">
    <name type="scientific">Rasamsonia emersonii (strain ATCC 16479 / CBS 393.64 / IMI 116815)</name>
    <dbReference type="NCBI Taxonomy" id="1408163"/>
    <lineage>
        <taxon>Eukaryota</taxon>
        <taxon>Fungi</taxon>
        <taxon>Dikarya</taxon>
        <taxon>Ascomycota</taxon>
        <taxon>Pezizomycotina</taxon>
        <taxon>Eurotiomycetes</taxon>
        <taxon>Eurotiomycetidae</taxon>
        <taxon>Eurotiales</taxon>
        <taxon>Trichocomaceae</taxon>
        <taxon>Rasamsonia</taxon>
    </lineage>
</organism>
<dbReference type="Proteomes" id="UP000053958">
    <property type="component" value="Unassembled WGS sequence"/>
</dbReference>
<accession>A0A0F4YQQ8</accession>
<dbReference type="GO" id="GO:0008270">
    <property type="term" value="F:zinc ion binding"/>
    <property type="evidence" value="ECO:0007669"/>
    <property type="project" value="UniProtKB-UniRule"/>
</dbReference>
<evidence type="ECO:0000256" key="9">
    <source>
        <dbReference type="PIRSR" id="PIRSR037938-3"/>
    </source>
</evidence>
<feature type="binding site" evidence="8">
    <location>
        <begin position="114"/>
        <end position="117"/>
    </location>
    <ligand>
        <name>NAD(+)</name>
        <dbReference type="ChEBI" id="CHEBI:57540"/>
    </ligand>
</feature>
<comment type="catalytic activity">
    <reaction evidence="6">
        <text>N(6)-acetyl-L-lysyl-[protein] + NAD(+) + H2O = 2''-O-acetyl-ADP-D-ribose + nicotinamide + L-lysyl-[protein]</text>
        <dbReference type="Rhea" id="RHEA:43636"/>
        <dbReference type="Rhea" id="RHEA-COMP:9752"/>
        <dbReference type="Rhea" id="RHEA-COMP:10731"/>
        <dbReference type="ChEBI" id="CHEBI:15377"/>
        <dbReference type="ChEBI" id="CHEBI:17154"/>
        <dbReference type="ChEBI" id="CHEBI:29969"/>
        <dbReference type="ChEBI" id="CHEBI:57540"/>
        <dbReference type="ChEBI" id="CHEBI:61930"/>
        <dbReference type="ChEBI" id="CHEBI:83767"/>
        <dbReference type="EC" id="2.3.1.286"/>
    </reaction>
</comment>
<evidence type="ECO:0000256" key="11">
    <source>
        <dbReference type="SAM" id="MobiDB-lite"/>
    </source>
</evidence>
<dbReference type="InterPro" id="IPR029035">
    <property type="entry name" value="DHS-like_NAD/FAD-binding_dom"/>
</dbReference>
<feature type="binding site" evidence="8">
    <location>
        <begin position="42"/>
        <end position="44"/>
    </location>
    <ligand>
        <name>NAD(+)</name>
        <dbReference type="ChEBI" id="CHEBI:57540"/>
    </ligand>
</feature>
<evidence type="ECO:0000313" key="14">
    <source>
        <dbReference type="Proteomes" id="UP000053958"/>
    </source>
</evidence>
<comment type="cofactor">
    <cofactor evidence="9">
        <name>Zn(2+)</name>
        <dbReference type="ChEBI" id="CHEBI:29105"/>
    </cofactor>
    <text evidence="9">Binds 1 zinc ion per subunit.</text>
</comment>
<keyword evidence="2 6" id="KW-0808">Transferase</keyword>
<dbReference type="Gene3D" id="3.40.50.1220">
    <property type="entry name" value="TPP-binding domain"/>
    <property type="match status" value="1"/>
</dbReference>
<evidence type="ECO:0000256" key="7">
    <source>
        <dbReference type="PIRSR" id="PIRSR037938-1"/>
    </source>
</evidence>
<feature type="active site" description="Proton acceptor" evidence="7 10">
    <location>
        <position position="134"/>
    </location>
</feature>
<dbReference type="PROSITE" id="PS50305">
    <property type="entry name" value="SIRTUIN"/>
    <property type="match status" value="1"/>
</dbReference>
<dbReference type="InterPro" id="IPR003000">
    <property type="entry name" value="Sirtuin"/>
</dbReference>
<dbReference type="Pfam" id="PF02146">
    <property type="entry name" value="SIR2"/>
    <property type="match status" value="1"/>
</dbReference>
<feature type="domain" description="Deacetylase sirtuin-type" evidence="12">
    <location>
        <begin position="4"/>
        <end position="267"/>
    </location>
</feature>
<dbReference type="SUPFAM" id="SSF52467">
    <property type="entry name" value="DHS-like NAD/FAD-binding domain"/>
    <property type="match status" value="1"/>
</dbReference>
<dbReference type="PANTHER" id="PTHR11085">
    <property type="entry name" value="NAD-DEPENDENT PROTEIN DEACYLASE SIRTUIN-5, MITOCHONDRIAL-RELATED"/>
    <property type="match status" value="1"/>
</dbReference>
<evidence type="ECO:0000256" key="8">
    <source>
        <dbReference type="PIRSR" id="PIRSR037938-2"/>
    </source>
</evidence>
<comment type="caution">
    <text evidence="13">The sequence shown here is derived from an EMBL/GenBank/DDBJ whole genome shotgun (WGS) entry which is preliminary data.</text>
</comment>
<name>A0A0F4YQQ8_RASE3</name>
<dbReference type="OrthoDB" id="420264at2759"/>
<dbReference type="AlphaFoldDB" id="A0A0F4YQQ8"/>
<feature type="binding site" evidence="9 10">
    <location>
        <position position="145"/>
    </location>
    <ligand>
        <name>Zn(2+)</name>
        <dbReference type="ChEBI" id="CHEBI:29105"/>
    </ligand>
</feature>
<feature type="binding site" evidence="9 10">
    <location>
        <position position="171"/>
    </location>
    <ligand>
        <name>Zn(2+)</name>
        <dbReference type="ChEBI" id="CHEBI:29105"/>
    </ligand>
</feature>
<gene>
    <name evidence="13" type="ORF">T310_5810</name>
</gene>
<dbReference type="PIRSF" id="PIRSF037938">
    <property type="entry name" value="SIR2_euk"/>
    <property type="match status" value="1"/>
</dbReference>
<feature type="binding site" evidence="9 10">
    <location>
        <position position="142"/>
    </location>
    <ligand>
        <name>Zn(2+)</name>
        <dbReference type="ChEBI" id="CHEBI:29105"/>
    </ligand>
</feature>
<evidence type="ECO:0000256" key="6">
    <source>
        <dbReference type="PIRNR" id="PIRNR037938"/>
    </source>
</evidence>
<dbReference type="Gene3D" id="3.30.1600.10">
    <property type="entry name" value="SIR2/SIRT2 'Small Domain"/>
    <property type="match status" value="1"/>
</dbReference>
<dbReference type="PANTHER" id="PTHR11085:SF14">
    <property type="entry name" value="NAD-DEPENDENT PROTEIN DEACETYLASE HST2-2"/>
    <property type="match status" value="1"/>
</dbReference>
<dbReference type="EMBL" id="LASV01000283">
    <property type="protein sequence ID" value="KKA20156.1"/>
    <property type="molecule type" value="Genomic_DNA"/>
</dbReference>
<dbReference type="InterPro" id="IPR026590">
    <property type="entry name" value="Ssirtuin_cat_dom"/>
</dbReference>
<feature type="region of interest" description="Disordered" evidence="11">
    <location>
        <begin position="335"/>
        <end position="363"/>
    </location>
</feature>
<dbReference type="GeneID" id="25318149"/>
<reference evidence="13 14" key="1">
    <citation type="submission" date="2015-04" db="EMBL/GenBank/DDBJ databases">
        <authorList>
            <person name="Heijne W.H."/>
            <person name="Fedorova N.D."/>
            <person name="Nierman W.C."/>
            <person name="Vollebregt A.W."/>
            <person name="Zhao Z."/>
            <person name="Wu L."/>
            <person name="Kumar M."/>
            <person name="Stam H."/>
            <person name="van den Berg M.A."/>
            <person name="Pel H.J."/>
        </authorList>
    </citation>
    <scope>NUCLEOTIDE SEQUENCE [LARGE SCALE GENOMIC DNA]</scope>
    <source>
        <strain evidence="13 14">CBS 393.64</strain>
    </source>
</reference>
<dbReference type="EC" id="2.3.1.286" evidence="6"/>
<feature type="compositionally biased region" description="Basic and acidic residues" evidence="11">
    <location>
        <begin position="344"/>
        <end position="363"/>
    </location>
</feature>
<evidence type="ECO:0000256" key="10">
    <source>
        <dbReference type="PROSITE-ProRule" id="PRU00236"/>
    </source>
</evidence>
<dbReference type="InterPro" id="IPR026591">
    <property type="entry name" value="Sirtuin_cat_small_dom_sf"/>
</dbReference>
<evidence type="ECO:0000259" key="12">
    <source>
        <dbReference type="PROSITE" id="PS50305"/>
    </source>
</evidence>
<evidence type="ECO:0000256" key="4">
    <source>
        <dbReference type="ARBA" id="ARBA00022833"/>
    </source>
</evidence>
<feature type="binding site" evidence="8">
    <location>
        <position position="253"/>
    </location>
    <ligand>
        <name>NAD(+)</name>
        <dbReference type="ChEBI" id="CHEBI:57540"/>
    </ligand>
</feature>
<evidence type="ECO:0000313" key="13">
    <source>
        <dbReference type="EMBL" id="KKA20156.1"/>
    </source>
</evidence>
<evidence type="ECO:0000256" key="1">
    <source>
        <dbReference type="ARBA" id="ARBA00006924"/>
    </source>
</evidence>
<dbReference type="STRING" id="1408163.A0A0F4YQQ8"/>
<feature type="binding site" evidence="8">
    <location>
        <begin position="233"/>
        <end position="235"/>
    </location>
    <ligand>
        <name>NAD(+)</name>
        <dbReference type="ChEBI" id="CHEBI:57540"/>
    </ligand>
</feature>
<keyword evidence="14" id="KW-1185">Reference proteome</keyword>